<accession>A0ABY6E3P7</accession>
<gene>
    <name evidence="1" type="ORF">N8I84_23360</name>
</gene>
<organism evidence="1 2">
    <name type="scientific">Streptomyces cynarae</name>
    <dbReference type="NCBI Taxonomy" id="2981134"/>
    <lineage>
        <taxon>Bacteria</taxon>
        <taxon>Bacillati</taxon>
        <taxon>Actinomycetota</taxon>
        <taxon>Actinomycetes</taxon>
        <taxon>Kitasatosporales</taxon>
        <taxon>Streptomycetaceae</taxon>
        <taxon>Streptomyces</taxon>
    </lineage>
</organism>
<sequence>MTTSADHGTDPTRHPELLAWLHGRRQAFDQWAQQTGADRLDFSPDSLDELEDLLRETFQSDEELRAQRLDPFVQGAVWYLGEVICRAKGMVWKFERDVDAADTAAMPPLFGTEAPPGVLDTPCVSFPEDGPERGLYPLNVLCRTLIAKDELGEPVDEHLVDALADDYLDDDFDEGEDDGEE</sequence>
<dbReference type="Proteomes" id="UP001061298">
    <property type="component" value="Chromosome"/>
</dbReference>
<protein>
    <submittedName>
        <fullName evidence="1">Uncharacterized protein</fullName>
    </submittedName>
</protein>
<evidence type="ECO:0000313" key="2">
    <source>
        <dbReference type="Proteomes" id="UP001061298"/>
    </source>
</evidence>
<evidence type="ECO:0000313" key="1">
    <source>
        <dbReference type="EMBL" id="UXY21301.1"/>
    </source>
</evidence>
<name>A0ABY6E3P7_9ACTN</name>
<reference evidence="1" key="1">
    <citation type="submission" date="2022-10" db="EMBL/GenBank/DDBJ databases">
        <authorList>
            <person name="Mo P."/>
        </authorList>
    </citation>
    <scope>NUCLEOTIDE SEQUENCE</scope>
    <source>
        <strain evidence="1">HUAS 13-4</strain>
    </source>
</reference>
<proteinExistence type="predicted"/>
<dbReference type="RefSeq" id="WP_263231343.1">
    <property type="nucleotide sequence ID" value="NZ_CP106793.1"/>
</dbReference>
<dbReference type="EMBL" id="CP106793">
    <property type="protein sequence ID" value="UXY21301.1"/>
    <property type="molecule type" value="Genomic_DNA"/>
</dbReference>
<keyword evidence="2" id="KW-1185">Reference proteome</keyword>